<dbReference type="PROSITE" id="PS51257">
    <property type="entry name" value="PROKAR_LIPOPROTEIN"/>
    <property type="match status" value="1"/>
</dbReference>
<dbReference type="NCBIfam" id="NF040801">
    <property type="entry name" value="spore_GerD"/>
    <property type="match status" value="1"/>
</dbReference>
<dbReference type="InterPro" id="IPR041262">
    <property type="entry name" value="GerD_central"/>
</dbReference>
<evidence type="ECO:0000259" key="2">
    <source>
        <dbReference type="Pfam" id="PF17898"/>
    </source>
</evidence>
<protein>
    <submittedName>
        <fullName evidence="3">Spore gernimation protein GerD</fullName>
    </submittedName>
</protein>
<dbReference type="Pfam" id="PF17898">
    <property type="entry name" value="GerD"/>
    <property type="match status" value="1"/>
</dbReference>
<evidence type="ECO:0000256" key="1">
    <source>
        <dbReference type="SAM" id="SignalP"/>
    </source>
</evidence>
<feature type="chain" id="PRO_5015750678" evidence="1">
    <location>
        <begin position="22"/>
        <end position="195"/>
    </location>
</feature>
<evidence type="ECO:0000313" key="4">
    <source>
        <dbReference type="Proteomes" id="UP000245998"/>
    </source>
</evidence>
<dbReference type="Proteomes" id="UP000245998">
    <property type="component" value="Unassembled WGS sequence"/>
</dbReference>
<reference evidence="3 4" key="1">
    <citation type="submission" date="2018-04" db="EMBL/GenBank/DDBJ databases">
        <title>Camelliibacillus theae gen. nov., sp. nov., isolated from Pu'er tea.</title>
        <authorList>
            <person name="Niu L."/>
        </authorList>
    </citation>
    <scope>NUCLEOTIDE SEQUENCE [LARGE SCALE GENOMIC DNA]</scope>
    <source>
        <strain evidence="3 4">T8</strain>
    </source>
</reference>
<sequence>MNKLIKITMLCFFSSFLVSCAANEAQGNDANYEETKKMIVDILKTDEGKKALNDILADDQFKQQFVMDQEAIRQAIENTLLSDKGKEFWQKQMKDEKFAEAFAKSTKEPYEEMMKGLMNDPEYQKKMMEILQNPEMEKNYTNLMKSNEFRAHLQDVMKEQFENPLFKAEIFDMLKKISDEERKQKGGEKDKGGGE</sequence>
<proteinExistence type="predicted"/>
<keyword evidence="1" id="KW-0732">Signal</keyword>
<dbReference type="OrthoDB" id="2375836at2"/>
<organism evidence="3 4">
    <name type="scientific">Pueribacillus theae</name>
    <dbReference type="NCBI Taxonomy" id="2171751"/>
    <lineage>
        <taxon>Bacteria</taxon>
        <taxon>Bacillati</taxon>
        <taxon>Bacillota</taxon>
        <taxon>Bacilli</taxon>
        <taxon>Bacillales</taxon>
        <taxon>Bacillaceae</taxon>
        <taxon>Pueribacillus</taxon>
    </lineage>
</organism>
<dbReference type="EMBL" id="QCZG01000004">
    <property type="protein sequence ID" value="PWA12870.1"/>
    <property type="molecule type" value="Genomic_DNA"/>
</dbReference>
<evidence type="ECO:0000313" key="3">
    <source>
        <dbReference type="EMBL" id="PWA12870.1"/>
    </source>
</evidence>
<dbReference type="AlphaFoldDB" id="A0A2U1K5S5"/>
<accession>A0A2U1K5S5</accession>
<keyword evidence="4" id="KW-1185">Reference proteome</keyword>
<dbReference type="RefSeq" id="WP_116553424.1">
    <property type="nucleotide sequence ID" value="NZ_QCZG01000004.1"/>
</dbReference>
<name>A0A2U1K5S5_9BACI</name>
<gene>
    <name evidence="3" type="ORF">DCC39_03095</name>
</gene>
<feature type="signal peptide" evidence="1">
    <location>
        <begin position="1"/>
        <end position="21"/>
    </location>
</feature>
<comment type="caution">
    <text evidence="3">The sequence shown here is derived from an EMBL/GenBank/DDBJ whole genome shotgun (WGS) entry which is preliminary data.</text>
</comment>
<feature type="domain" description="Spore germination GerD central core" evidence="2">
    <location>
        <begin position="66"/>
        <end position="177"/>
    </location>
</feature>